<organism evidence="3 4">
    <name type="scientific">Lasallia pustulata</name>
    <dbReference type="NCBI Taxonomy" id="136370"/>
    <lineage>
        <taxon>Eukaryota</taxon>
        <taxon>Fungi</taxon>
        <taxon>Dikarya</taxon>
        <taxon>Ascomycota</taxon>
        <taxon>Pezizomycotina</taxon>
        <taxon>Lecanoromycetes</taxon>
        <taxon>OSLEUM clade</taxon>
        <taxon>Umbilicariomycetidae</taxon>
        <taxon>Umbilicariales</taxon>
        <taxon>Umbilicariaceae</taxon>
        <taxon>Lasallia</taxon>
    </lineage>
</organism>
<keyword evidence="4" id="KW-1185">Reference proteome</keyword>
<evidence type="ECO:0000313" key="3">
    <source>
        <dbReference type="EMBL" id="SLM40146.1"/>
    </source>
</evidence>
<dbReference type="InterPro" id="IPR018860">
    <property type="entry name" value="APC_suCDC26"/>
</dbReference>
<feature type="region of interest" description="Disordered" evidence="2">
    <location>
        <begin position="30"/>
        <end position="57"/>
    </location>
</feature>
<evidence type="ECO:0000256" key="2">
    <source>
        <dbReference type="SAM" id="MobiDB-lite"/>
    </source>
</evidence>
<protein>
    <submittedName>
        <fullName evidence="3">Anaphase-promoting complex, subunit CDC26</fullName>
    </submittedName>
</protein>
<dbReference type="Pfam" id="PF10471">
    <property type="entry name" value="ANAPC_CDC26"/>
    <property type="match status" value="1"/>
</dbReference>
<dbReference type="GO" id="GO:0031145">
    <property type="term" value="P:anaphase-promoting complex-dependent catabolic process"/>
    <property type="evidence" value="ECO:0007669"/>
    <property type="project" value="InterPro"/>
</dbReference>
<dbReference type="Proteomes" id="UP000192927">
    <property type="component" value="Unassembled WGS sequence"/>
</dbReference>
<dbReference type="AlphaFoldDB" id="A0A1W5DAL7"/>
<keyword evidence="1" id="KW-0833">Ubl conjugation pathway</keyword>
<sequence length="82" mass="9143">MLRRKPTAITLTSEDVTAYVESRLARNNQQENIDLNATGTNANGNKQQVIDPNDELRPLPSEKARIVRTGISRDERIGVGRV</sequence>
<accession>A0A1W5DAL7</accession>
<reference evidence="4" key="1">
    <citation type="submission" date="2017-03" db="EMBL/GenBank/DDBJ databases">
        <authorList>
            <person name="Sharma R."/>
            <person name="Thines M."/>
        </authorList>
    </citation>
    <scope>NUCLEOTIDE SEQUENCE [LARGE SCALE GENOMIC DNA]</scope>
</reference>
<dbReference type="GO" id="GO:0005680">
    <property type="term" value="C:anaphase-promoting complex"/>
    <property type="evidence" value="ECO:0007669"/>
    <property type="project" value="InterPro"/>
</dbReference>
<proteinExistence type="predicted"/>
<name>A0A1W5DAL7_9LECA</name>
<dbReference type="EMBL" id="FWEW01003623">
    <property type="protein sequence ID" value="SLM40146.1"/>
    <property type="molecule type" value="Genomic_DNA"/>
</dbReference>
<evidence type="ECO:0000313" key="4">
    <source>
        <dbReference type="Proteomes" id="UP000192927"/>
    </source>
</evidence>
<feature type="compositionally biased region" description="Polar residues" evidence="2">
    <location>
        <begin position="30"/>
        <end position="50"/>
    </location>
</feature>
<evidence type="ECO:0000256" key="1">
    <source>
        <dbReference type="ARBA" id="ARBA00022786"/>
    </source>
</evidence>